<organism evidence="2">
    <name type="scientific">viral metagenome</name>
    <dbReference type="NCBI Taxonomy" id="1070528"/>
    <lineage>
        <taxon>unclassified sequences</taxon>
        <taxon>metagenomes</taxon>
        <taxon>organismal metagenomes</taxon>
    </lineage>
</organism>
<evidence type="ECO:0000313" key="2">
    <source>
        <dbReference type="EMBL" id="QHU12604.1"/>
    </source>
</evidence>
<name>A0A6C0K8Z1_9ZZZZ</name>
<sequence>MSGAVINQRINVLKIILQQVMDYQTKIETGQMNESDIPITYNDYRAFLPFVDINDPTTNLNNPLPHLLNATGASGALSNLFPYFFSGDISGAQLARELFEKYAKNLFTDVGYDVNLRLNKKSDSERKVAEEVARALANGTLGKNSSLAFDNDGNDDGNTNGNAPSSITGMFNSIIQAITGKNPTQDSAAGSGNSSVSLTTSSRPAAPGHFNWKDRSKEICDQVRKRGLNAYDYGCLNNPDDVSENFSYRGYARMVCARLETNYDPSIPGLCGCPPPTWAGWRP</sequence>
<proteinExistence type="predicted"/>
<evidence type="ECO:0000256" key="1">
    <source>
        <dbReference type="SAM" id="MobiDB-lite"/>
    </source>
</evidence>
<dbReference type="EMBL" id="MN740808">
    <property type="protein sequence ID" value="QHU12604.1"/>
    <property type="molecule type" value="Genomic_DNA"/>
</dbReference>
<reference evidence="2" key="1">
    <citation type="journal article" date="2020" name="Nature">
        <title>Giant virus diversity and host interactions through global metagenomics.</title>
        <authorList>
            <person name="Schulz F."/>
            <person name="Roux S."/>
            <person name="Paez-Espino D."/>
            <person name="Jungbluth S."/>
            <person name="Walsh D.A."/>
            <person name="Denef V.J."/>
            <person name="McMahon K.D."/>
            <person name="Konstantinidis K.T."/>
            <person name="Eloe-Fadrosh E.A."/>
            <person name="Kyrpides N.C."/>
            <person name="Woyke T."/>
        </authorList>
    </citation>
    <scope>NUCLEOTIDE SEQUENCE</scope>
    <source>
        <strain evidence="2">GVMAG-S-1101172-89</strain>
    </source>
</reference>
<accession>A0A6C0K8Z1</accession>
<feature type="compositionally biased region" description="Low complexity" evidence="1">
    <location>
        <begin position="190"/>
        <end position="202"/>
    </location>
</feature>
<dbReference type="AlphaFoldDB" id="A0A6C0K8Z1"/>
<protein>
    <submittedName>
        <fullName evidence="2">Uncharacterized protein</fullName>
    </submittedName>
</protein>
<feature type="region of interest" description="Disordered" evidence="1">
    <location>
        <begin position="146"/>
        <end position="165"/>
    </location>
</feature>
<feature type="region of interest" description="Disordered" evidence="1">
    <location>
        <begin position="182"/>
        <end position="211"/>
    </location>
</feature>